<keyword evidence="2" id="KW-0808">Transferase</keyword>
<feature type="domain" description="N-acetyltransferase" evidence="1">
    <location>
        <begin position="9"/>
        <end position="181"/>
    </location>
</feature>
<dbReference type="InterPro" id="IPR000182">
    <property type="entry name" value="GNAT_dom"/>
</dbReference>
<dbReference type="PANTHER" id="PTHR41700">
    <property type="entry name" value="GCN5-RELATED N-ACETYLTRANSFERASE"/>
    <property type="match status" value="1"/>
</dbReference>
<evidence type="ECO:0000259" key="1">
    <source>
        <dbReference type="PROSITE" id="PS51186"/>
    </source>
</evidence>
<dbReference type="Proteomes" id="UP000548476">
    <property type="component" value="Unassembled WGS sequence"/>
</dbReference>
<dbReference type="InterPro" id="IPR016181">
    <property type="entry name" value="Acyl_CoA_acyltransferase"/>
</dbReference>
<comment type="caution">
    <text evidence="2">The sequence shown here is derived from an EMBL/GenBank/DDBJ whole genome shotgun (WGS) entry which is preliminary data.</text>
</comment>
<dbReference type="InterPro" id="IPR038764">
    <property type="entry name" value="GNAT_N_AcTrfase_prd"/>
</dbReference>
<dbReference type="PROSITE" id="PS51186">
    <property type="entry name" value="GNAT"/>
    <property type="match status" value="1"/>
</dbReference>
<protein>
    <submittedName>
        <fullName evidence="2">Putative GNAT superfamily acetyltransferase</fullName>
    </submittedName>
</protein>
<proteinExistence type="predicted"/>
<keyword evidence="3" id="KW-1185">Reference proteome</keyword>
<evidence type="ECO:0000313" key="3">
    <source>
        <dbReference type="Proteomes" id="UP000548476"/>
    </source>
</evidence>
<accession>A0A841FEN9</accession>
<evidence type="ECO:0000313" key="2">
    <source>
        <dbReference type="EMBL" id="MBB6033473.1"/>
    </source>
</evidence>
<reference evidence="2 3" key="1">
    <citation type="submission" date="2020-08" db="EMBL/GenBank/DDBJ databases">
        <title>Genomic Encyclopedia of Type Strains, Phase IV (KMG-IV): sequencing the most valuable type-strain genomes for metagenomic binning, comparative biology and taxonomic classification.</title>
        <authorList>
            <person name="Goeker M."/>
        </authorList>
    </citation>
    <scope>NUCLEOTIDE SEQUENCE [LARGE SCALE GENOMIC DNA]</scope>
    <source>
        <strain evidence="2 3">YIM 65646</strain>
    </source>
</reference>
<sequence>MPTESGAEVTVRPLRDSTEMHAAVELYRRGFQLKPTDPSFSPRLLAALRDNGGGVLGAFLPGEILIGLVISFTALDKGRPYQYSQTAIVDPDRQNAGIGRRLKLAQREHALASGIETIRWTFDPMRTRNAHFNFDVLGARGRWFKRNYYGSSDIGPEAGARSDRVVVEWDLRAYPPVRDRREGLPVLGWGEHADAGDELLLGLPADWTSVFAADADAAERVRDRVADVLEANLAAGRAIVSCVRVTDETAVYVLGDPA</sequence>
<gene>
    <name evidence="2" type="ORF">HNR73_001323</name>
</gene>
<dbReference type="SUPFAM" id="SSF55729">
    <property type="entry name" value="Acyl-CoA N-acyltransferases (Nat)"/>
    <property type="match status" value="1"/>
</dbReference>
<dbReference type="RefSeq" id="WP_184786384.1">
    <property type="nucleotide sequence ID" value="NZ_BONT01000015.1"/>
</dbReference>
<organism evidence="2 3">
    <name type="scientific">Phytomonospora endophytica</name>
    <dbReference type="NCBI Taxonomy" id="714109"/>
    <lineage>
        <taxon>Bacteria</taxon>
        <taxon>Bacillati</taxon>
        <taxon>Actinomycetota</taxon>
        <taxon>Actinomycetes</taxon>
        <taxon>Micromonosporales</taxon>
        <taxon>Micromonosporaceae</taxon>
        <taxon>Phytomonospora</taxon>
    </lineage>
</organism>
<dbReference type="Gene3D" id="3.40.630.30">
    <property type="match status" value="1"/>
</dbReference>
<dbReference type="GO" id="GO:0016747">
    <property type="term" value="F:acyltransferase activity, transferring groups other than amino-acyl groups"/>
    <property type="evidence" value="ECO:0007669"/>
    <property type="project" value="InterPro"/>
</dbReference>
<dbReference type="EMBL" id="JACHGT010000003">
    <property type="protein sequence ID" value="MBB6033473.1"/>
    <property type="molecule type" value="Genomic_DNA"/>
</dbReference>
<dbReference type="AlphaFoldDB" id="A0A841FEN9"/>
<name>A0A841FEN9_9ACTN</name>
<dbReference type="PANTHER" id="PTHR41700:SF1">
    <property type="entry name" value="N-ACETYLTRANSFERASE DOMAIN-CONTAINING PROTEIN"/>
    <property type="match status" value="1"/>
</dbReference>